<dbReference type="EMBL" id="MFLA01000016">
    <property type="protein sequence ID" value="OGG59818.1"/>
    <property type="molecule type" value="Genomic_DNA"/>
</dbReference>
<dbReference type="PANTHER" id="PTHR46558:SF4">
    <property type="entry name" value="DNA-BIDING PHAGE PROTEIN"/>
    <property type="match status" value="1"/>
</dbReference>
<reference evidence="3 4" key="1">
    <citation type="journal article" date="2016" name="Nat. Commun.">
        <title>Thousands of microbial genomes shed light on interconnected biogeochemical processes in an aquifer system.</title>
        <authorList>
            <person name="Anantharaman K."/>
            <person name="Brown C.T."/>
            <person name="Hug L.A."/>
            <person name="Sharon I."/>
            <person name="Castelle C.J."/>
            <person name="Probst A.J."/>
            <person name="Thomas B.C."/>
            <person name="Singh A."/>
            <person name="Wilkins M.J."/>
            <person name="Karaoz U."/>
            <person name="Brodie E.L."/>
            <person name="Williams K.H."/>
            <person name="Hubbard S.S."/>
            <person name="Banfield J.F."/>
        </authorList>
    </citation>
    <scope>NUCLEOTIDE SEQUENCE [LARGE SCALE GENOMIC DNA]</scope>
</reference>
<organism evidence="3 4">
    <name type="scientific">Candidatus Kaiserbacteria bacterium RIFCSPHIGHO2_01_FULL_56_24</name>
    <dbReference type="NCBI Taxonomy" id="1798487"/>
    <lineage>
        <taxon>Bacteria</taxon>
        <taxon>Candidatus Kaiseribacteriota</taxon>
    </lineage>
</organism>
<dbReference type="CDD" id="cd00093">
    <property type="entry name" value="HTH_XRE"/>
    <property type="match status" value="1"/>
</dbReference>
<feature type="domain" description="HTH cro/C1-type" evidence="2">
    <location>
        <begin position="8"/>
        <end position="62"/>
    </location>
</feature>
<dbReference type="AlphaFoldDB" id="A0A1F6DEG3"/>
<evidence type="ECO:0000313" key="3">
    <source>
        <dbReference type="EMBL" id="OGG59818.1"/>
    </source>
</evidence>
<dbReference type="PANTHER" id="PTHR46558">
    <property type="entry name" value="TRACRIPTIONAL REGULATORY PROTEIN-RELATED-RELATED"/>
    <property type="match status" value="1"/>
</dbReference>
<keyword evidence="1" id="KW-0238">DNA-binding</keyword>
<accession>A0A1F6DEG3</accession>
<dbReference type="PROSITE" id="PS50943">
    <property type="entry name" value="HTH_CROC1"/>
    <property type="match status" value="1"/>
</dbReference>
<dbReference type="InterPro" id="IPR001387">
    <property type="entry name" value="Cro/C1-type_HTH"/>
</dbReference>
<gene>
    <name evidence="3" type="ORF">A2765_04495</name>
</gene>
<dbReference type="InterPro" id="IPR010982">
    <property type="entry name" value="Lambda_DNA-bd_dom_sf"/>
</dbReference>
<dbReference type="Proteomes" id="UP000176377">
    <property type="component" value="Unassembled WGS sequence"/>
</dbReference>
<comment type="caution">
    <text evidence="3">The sequence shown here is derived from an EMBL/GenBank/DDBJ whole genome shotgun (WGS) entry which is preliminary data.</text>
</comment>
<name>A0A1F6DEG3_9BACT</name>
<sequence>MESVSNMVQKLRMNRGLTQEELAQKAGVSRQTVIAIEKGNYTPSVLLALKIARLFKVPVEDIFSLRS</sequence>
<dbReference type="GO" id="GO:0003677">
    <property type="term" value="F:DNA binding"/>
    <property type="evidence" value="ECO:0007669"/>
    <property type="project" value="UniProtKB-KW"/>
</dbReference>
<dbReference type="Gene3D" id="1.10.260.40">
    <property type="entry name" value="lambda repressor-like DNA-binding domains"/>
    <property type="match status" value="1"/>
</dbReference>
<dbReference type="Pfam" id="PF01381">
    <property type="entry name" value="HTH_3"/>
    <property type="match status" value="1"/>
</dbReference>
<evidence type="ECO:0000313" key="4">
    <source>
        <dbReference type="Proteomes" id="UP000176377"/>
    </source>
</evidence>
<evidence type="ECO:0000256" key="1">
    <source>
        <dbReference type="ARBA" id="ARBA00023125"/>
    </source>
</evidence>
<protein>
    <submittedName>
        <fullName evidence="3">Transcriptional regulator</fullName>
    </submittedName>
</protein>
<dbReference type="SMART" id="SM00530">
    <property type="entry name" value="HTH_XRE"/>
    <property type="match status" value="1"/>
</dbReference>
<proteinExistence type="predicted"/>
<evidence type="ECO:0000259" key="2">
    <source>
        <dbReference type="PROSITE" id="PS50943"/>
    </source>
</evidence>
<dbReference type="SUPFAM" id="SSF47413">
    <property type="entry name" value="lambda repressor-like DNA-binding domains"/>
    <property type="match status" value="1"/>
</dbReference>